<accession>K1KUI1</accession>
<sequence>MIMKKLSLIISFIFLGIGALAQDFQYSQFYAAPLYLNPAFTGASDLTRVGANFRNQWPGLDHSFNTYSAYIDHYMFDINSGIGVIFNGTMESKARLNSNEIGLLYSYRLKLGNDSFLRVGGQASFVSRDAYFGDLVFGSQLDINRGTIGTDSGETIDDDYRHRYMDYNFGMLFHTQTFWLGVSAHHLTQPNLSFIDENISKLPMRLSAHGGIKIELGEGSINNYFSNSRQERSAFLAFNYKHQDPFNQLDVGAQFFIQPLVLGVWYRGFPVKYALPNNESIVGLIGFTLESGLDIGYSYDFTLSKMALRQSGGAHEISIRYSFLFGDPNQRNRRSTIIPCFRF</sequence>
<dbReference type="Proteomes" id="UP000004478">
    <property type="component" value="Unassembled WGS sequence"/>
</dbReference>
<dbReference type="InterPro" id="IPR019861">
    <property type="entry name" value="PorP/SprF_Bacteroidetes"/>
</dbReference>
<dbReference type="EMBL" id="AMGM01000091">
    <property type="protein sequence ID" value="EKB47790.1"/>
    <property type="molecule type" value="Genomic_DNA"/>
</dbReference>
<proteinExistence type="predicted"/>
<name>K1KUI1_CECL9</name>
<dbReference type="Pfam" id="PF11751">
    <property type="entry name" value="PorP_SprF"/>
    <property type="match status" value="1"/>
</dbReference>
<dbReference type="AlphaFoldDB" id="K1KUI1"/>
<dbReference type="NCBIfam" id="TIGR03519">
    <property type="entry name" value="T9SS_PorP_fam"/>
    <property type="match status" value="1"/>
</dbReference>
<keyword evidence="2" id="KW-1185">Reference proteome</keyword>
<protein>
    <submittedName>
        <fullName evidence="1">Bacteroidetes-specific putative membrane protein</fullName>
    </submittedName>
</protein>
<comment type="caution">
    <text evidence="1">The sequence shown here is derived from an EMBL/GenBank/DDBJ whole genome shotgun (WGS) entry which is preliminary data.</text>
</comment>
<reference evidence="1 2" key="1">
    <citation type="journal article" date="2012" name="J. Bacteriol.">
        <title>Draft Genome Sequence of Cecembia lonarensis Strain LW9T, Isolated from Lonar Lake, a Haloalkaline Lake in India.</title>
        <authorList>
            <person name="Shivaji S."/>
            <person name="Ara S."/>
            <person name="Singh A."/>
            <person name="Pinnaka A.K."/>
        </authorList>
    </citation>
    <scope>NUCLEOTIDE SEQUENCE [LARGE SCALE GENOMIC DNA]</scope>
    <source>
        <strain evidence="1 2">LW9</strain>
    </source>
</reference>
<evidence type="ECO:0000313" key="1">
    <source>
        <dbReference type="EMBL" id="EKB47790.1"/>
    </source>
</evidence>
<dbReference type="PATRIC" id="fig|1225176.3.peg.3827"/>
<organism evidence="1 2">
    <name type="scientific">Cecembia lonarensis (strain CCUG 58316 / KCTC 22772 / LW9)</name>
    <dbReference type="NCBI Taxonomy" id="1225176"/>
    <lineage>
        <taxon>Bacteria</taxon>
        <taxon>Pseudomonadati</taxon>
        <taxon>Bacteroidota</taxon>
        <taxon>Cytophagia</taxon>
        <taxon>Cytophagales</taxon>
        <taxon>Cyclobacteriaceae</taxon>
        <taxon>Cecembia</taxon>
    </lineage>
</organism>
<dbReference type="RefSeq" id="WP_009186620.1">
    <property type="nucleotide sequence ID" value="NZ_AMGM01000091.1"/>
</dbReference>
<evidence type="ECO:0000313" key="2">
    <source>
        <dbReference type="Proteomes" id="UP000004478"/>
    </source>
</evidence>
<gene>
    <name evidence="1" type="ORF">B879_03604</name>
</gene>